<dbReference type="Pfam" id="PF03903">
    <property type="entry name" value="Phage_T4_gp36"/>
    <property type="match status" value="1"/>
</dbReference>
<evidence type="ECO:0008006" key="3">
    <source>
        <dbReference type="Google" id="ProtNLM"/>
    </source>
</evidence>
<protein>
    <recommendedName>
        <fullName evidence="3">Hinge connector of long tail fiber distal connector</fullName>
    </recommendedName>
</protein>
<gene>
    <name evidence="1" type="ORF">SP1_0029</name>
</gene>
<proteinExistence type="predicted"/>
<name>A0A7D5JNS5_9CAUD</name>
<dbReference type="Proteomes" id="UP000515380">
    <property type="component" value="Segment"/>
</dbReference>
<evidence type="ECO:0000313" key="1">
    <source>
        <dbReference type="EMBL" id="QLF80821.1"/>
    </source>
</evidence>
<evidence type="ECO:0000313" key="2">
    <source>
        <dbReference type="Proteomes" id="UP000515380"/>
    </source>
</evidence>
<organism evidence="1 2">
    <name type="scientific">Escherichia phage vB_EcoM_SP1</name>
    <dbReference type="NCBI Taxonomy" id="2750852"/>
    <lineage>
        <taxon>Viruses</taxon>
        <taxon>Duplodnaviria</taxon>
        <taxon>Heunggongvirae</taxon>
        <taxon>Uroviricota</taxon>
        <taxon>Caudoviricetes</taxon>
        <taxon>Pantevenvirales</taxon>
        <taxon>Straboviridae</taxon>
        <taxon>Tevenvirinae</taxon>
        <taxon>Tequatrovirus</taxon>
        <taxon>Tequatrovirus ecomime340</taxon>
    </lineage>
</organism>
<dbReference type="InterPro" id="IPR005601">
    <property type="entry name" value="Tail_fibre_p36"/>
</dbReference>
<dbReference type="EMBL" id="MT682709">
    <property type="protein sequence ID" value="QLF80821.1"/>
    <property type="molecule type" value="Genomic_DNA"/>
</dbReference>
<reference evidence="1 2" key="1">
    <citation type="submission" date="2020-06" db="EMBL/GenBank/DDBJ databases">
        <title>Complete genome sequences of eight phages infecting swine Enterotoxigenic Escherichia coli.</title>
        <authorList>
            <person name="Ferreira A."/>
            <person name="Oliveira H."/>
            <person name="Silva D."/>
            <person name="Almeida C."/>
            <person name="Burgan J."/>
            <person name="Azered J."/>
            <person name="Oliveira A."/>
        </authorList>
    </citation>
    <scope>NUCLEOTIDE SEQUENCE [LARGE SCALE GENOMIC DNA]</scope>
</reference>
<sequence length="229" mass="24644">MADLKVGSTTGGSVIWHQGNFPLNPAGDDVLYKSFKIYSEYNKPQATDNDFVSKANGGTKSQGFQKEVEFKEGVRISATFSGGSDLNGLYSGNGDGASREKANMDLRSWYGIGIWNTCTSDGIQGRTIWFNARSGKVETVGNIVSGQQVISNASVPTGPAHLTRKDYVDGAINIVTANANSRVLRSGDTMTGNLTAPNLFSQNPASQPSHVPRFDQIVIKDSVQDFGYY</sequence>
<accession>A0A7D5JNS5</accession>